<accession>A0ABT2I3P2</accession>
<proteinExistence type="predicted"/>
<organism evidence="1 2">
    <name type="scientific">Novosphingobium mangrovi</name>
    <name type="common">ex Huang et al. 2023</name>
    <dbReference type="NCBI Taxonomy" id="2976432"/>
    <lineage>
        <taxon>Bacteria</taxon>
        <taxon>Pseudomonadati</taxon>
        <taxon>Pseudomonadota</taxon>
        <taxon>Alphaproteobacteria</taxon>
        <taxon>Sphingomonadales</taxon>
        <taxon>Sphingomonadaceae</taxon>
        <taxon>Novosphingobium</taxon>
    </lineage>
</organism>
<name>A0ABT2I3P2_9SPHN</name>
<sequence length="105" mass="11679">MKWLIRLAVLAGALFLVWRFAVPAYAGERLRSAMIDAGVQENVAGCISGRMTRQLSTLQLLRLRELEGDKRTLRDWVEAVERMDDRDLVMVATASAALCSTGLGR</sequence>
<dbReference type="RefSeq" id="WP_260045525.1">
    <property type="nucleotide sequence ID" value="NZ_JANZXA010000004.1"/>
</dbReference>
<gene>
    <name evidence="1" type="ORF">NZK81_07650</name>
</gene>
<reference evidence="1" key="1">
    <citation type="submission" date="2022-09" db="EMBL/GenBank/DDBJ databases">
        <title>Novosphingobium sp. Nov., a polycyclic aromatic hydrocarbon-degrading bacterium isolated form mangrove sediments in HongKong.</title>
        <authorList>
            <person name="Hu Z."/>
        </authorList>
    </citation>
    <scope>NUCLEOTIDE SEQUENCE</scope>
    <source>
        <strain evidence="1">HK4-1</strain>
    </source>
</reference>
<keyword evidence="2" id="KW-1185">Reference proteome</keyword>
<evidence type="ECO:0000313" key="2">
    <source>
        <dbReference type="Proteomes" id="UP001165583"/>
    </source>
</evidence>
<evidence type="ECO:0000313" key="1">
    <source>
        <dbReference type="EMBL" id="MCT2399419.1"/>
    </source>
</evidence>
<protein>
    <submittedName>
        <fullName evidence="1">Uncharacterized protein</fullName>
    </submittedName>
</protein>
<comment type="caution">
    <text evidence="1">The sequence shown here is derived from an EMBL/GenBank/DDBJ whole genome shotgun (WGS) entry which is preliminary data.</text>
</comment>
<dbReference type="Proteomes" id="UP001165583">
    <property type="component" value="Unassembled WGS sequence"/>
</dbReference>
<dbReference type="EMBL" id="JANZXA010000004">
    <property type="protein sequence ID" value="MCT2399419.1"/>
    <property type="molecule type" value="Genomic_DNA"/>
</dbReference>